<keyword evidence="4" id="KW-1185">Reference proteome</keyword>
<evidence type="ECO:0000256" key="2">
    <source>
        <dbReference type="SAM" id="SignalP"/>
    </source>
</evidence>
<dbReference type="CDD" id="cd23507">
    <property type="entry name" value="hydrophobin_I"/>
    <property type="match status" value="1"/>
</dbReference>
<gene>
    <name evidence="3" type="ORF">A7D00_2827</name>
</gene>
<feature type="compositionally biased region" description="Basic and acidic residues" evidence="1">
    <location>
        <begin position="117"/>
        <end position="133"/>
    </location>
</feature>
<dbReference type="EMBL" id="LHPN01000003">
    <property type="protein sequence ID" value="OAL73054.1"/>
    <property type="molecule type" value="Genomic_DNA"/>
</dbReference>
<keyword evidence="2" id="KW-0732">Signal</keyword>
<evidence type="ECO:0008006" key="5">
    <source>
        <dbReference type="Google" id="ProtNLM"/>
    </source>
</evidence>
<protein>
    <recommendedName>
        <fullName evidence="5">Hydrophobin</fullName>
    </recommendedName>
</protein>
<evidence type="ECO:0000313" key="4">
    <source>
        <dbReference type="Proteomes" id="UP000243519"/>
    </source>
</evidence>
<proteinExistence type="predicted"/>
<sequence>MQLTQVLAVAILAAGVSAGHRPHRPHSNKLEIQDIKCQSGAPYCCSPEKNKGSTCTKLTGSSVNCDSVVVCCNNNGDKHSPQTCSASVAHPITFVDVDAKFRIDHNKVSHNRVNAKQRRDDKKDYGKDYSKKDYGKNDYGHKDYGKKDYGKKEYEPKDHKDYDYGHKDYGHKDYGHKDYGHKDYGHDDYGYKGYDDKEYGYRGYDDYY</sequence>
<accession>A0A178FLW7</accession>
<dbReference type="Proteomes" id="UP000243519">
    <property type="component" value="Unassembled WGS sequence"/>
</dbReference>
<name>A0A178FLW7_TRIVO</name>
<feature type="signal peptide" evidence="2">
    <location>
        <begin position="1"/>
        <end position="18"/>
    </location>
</feature>
<evidence type="ECO:0000256" key="1">
    <source>
        <dbReference type="SAM" id="MobiDB-lite"/>
    </source>
</evidence>
<organism evidence="3 4">
    <name type="scientific">Trichophyton violaceum</name>
    <dbReference type="NCBI Taxonomy" id="34388"/>
    <lineage>
        <taxon>Eukaryota</taxon>
        <taxon>Fungi</taxon>
        <taxon>Dikarya</taxon>
        <taxon>Ascomycota</taxon>
        <taxon>Pezizomycotina</taxon>
        <taxon>Eurotiomycetes</taxon>
        <taxon>Eurotiomycetidae</taxon>
        <taxon>Onygenales</taxon>
        <taxon>Arthrodermataceae</taxon>
        <taxon>Trichophyton</taxon>
    </lineage>
</organism>
<evidence type="ECO:0000313" key="3">
    <source>
        <dbReference type="EMBL" id="OAL73054.1"/>
    </source>
</evidence>
<dbReference type="AlphaFoldDB" id="A0A178FLW7"/>
<feature type="region of interest" description="Disordered" evidence="1">
    <location>
        <begin position="145"/>
        <end position="167"/>
    </location>
</feature>
<feature type="chain" id="PRO_5008086298" description="Hydrophobin" evidence="2">
    <location>
        <begin position="19"/>
        <end position="208"/>
    </location>
</feature>
<reference evidence="3 4" key="1">
    <citation type="submission" date="2016-05" db="EMBL/GenBank/DDBJ databases">
        <title>Genome sequencing of Trichophyton violaceum CMCC(F)T3l isolated from hair.</title>
        <authorList>
            <person name="Zhan P."/>
            <person name="Tao Y."/>
            <person name="Liu W."/>
        </authorList>
    </citation>
    <scope>NUCLEOTIDE SEQUENCE [LARGE SCALE GENOMIC DNA]</scope>
    <source>
        <strain evidence="4">CMCC(F)T3l</strain>
    </source>
</reference>
<comment type="caution">
    <text evidence="3">The sequence shown here is derived from an EMBL/GenBank/DDBJ whole genome shotgun (WGS) entry which is preliminary data.</text>
</comment>
<dbReference type="OrthoDB" id="4174256at2759"/>
<feature type="region of interest" description="Disordered" evidence="1">
    <location>
        <begin position="108"/>
        <end position="133"/>
    </location>
</feature>